<gene>
    <name evidence="1" type="ORF">FGRAMPH1_01T22361</name>
</gene>
<reference evidence="2" key="4">
    <citation type="submission" date="2017-01" db="UniProtKB">
        <authorList>
            <consortium name="EnsemblFungi"/>
        </authorList>
    </citation>
    <scope>IDENTIFICATION</scope>
    <source>
        <strain evidence="2">PH-1 / ATCC MYA-4620 / FGSC 9075 / NRRL 31084</strain>
    </source>
</reference>
<evidence type="ECO:0000313" key="1">
    <source>
        <dbReference type="EMBL" id="CEF83332.1"/>
    </source>
</evidence>
<proteinExistence type="predicted"/>
<dbReference type="EnsemblFungi" id="CEF83332">
    <property type="protein sequence ID" value="CEF83332"/>
    <property type="gene ID" value="FGRRES_15359"/>
</dbReference>
<accession>A0A098DPQ3</accession>
<reference evidence="1 3" key="3">
    <citation type="journal article" date="2015" name="BMC Genomics">
        <title>The completed genome sequence of the pathogenic ascomycete fungus Fusarium graminearum.</title>
        <authorList>
            <person name="King R."/>
            <person name="Urban M."/>
            <person name="Hammond-Kosack M.C."/>
            <person name="Hassani-Pak K."/>
            <person name="Hammond-Kosack K.E."/>
        </authorList>
    </citation>
    <scope>NUCLEOTIDE SEQUENCE [LARGE SCALE GENOMIC DNA]</scope>
    <source>
        <strain evidence="3">ATCC MYA-4620 / CBS 123657 / FGSC 9075 / NRRL 31084 / PH-1</strain>
        <strain evidence="1">PH-1</strain>
    </source>
</reference>
<name>A0A098DPQ3_GIBZE</name>
<sequence>MTLPVVDSESGVRKPVPLNRYYSRIENLVCFNKFNPKVTQSYNSYYCYCSESSAGRTQEGDSKPPSLRSSRETFSLTDNMAELRTWFILLRLRIRLFK</sequence>
<dbReference type="VEuPathDB" id="FungiDB:FGRAMPH1_01G22361"/>
<dbReference type="EMBL" id="HG970335">
    <property type="protein sequence ID" value="CEF83332.1"/>
    <property type="molecule type" value="Genomic_DNA"/>
</dbReference>
<reference evidence="2 3" key="1">
    <citation type="journal article" date="2007" name="Science">
        <title>The Fusarium graminearum genome reveals a link between localized polymorphism and pathogen specialization.</title>
        <authorList>
            <person name="Cuomo C.A."/>
            <person name="Gueldener U."/>
            <person name="Xu J.-R."/>
            <person name="Trail F."/>
            <person name="Turgeon B.G."/>
            <person name="Di Pietro A."/>
            <person name="Walton J.D."/>
            <person name="Ma L.-J."/>
            <person name="Baker S.E."/>
            <person name="Rep M."/>
            <person name="Adam G."/>
            <person name="Antoniw J."/>
            <person name="Baldwin T."/>
            <person name="Calvo S.E."/>
            <person name="Chang Y.-L."/>
            <person name="DeCaprio D."/>
            <person name="Gale L.R."/>
            <person name="Gnerre S."/>
            <person name="Goswami R.S."/>
            <person name="Hammond-Kosack K."/>
            <person name="Harris L.J."/>
            <person name="Hilburn K."/>
            <person name="Kennell J.C."/>
            <person name="Kroken S."/>
            <person name="Magnuson J.K."/>
            <person name="Mannhaupt G."/>
            <person name="Mauceli E.W."/>
            <person name="Mewes H.-W."/>
            <person name="Mitterbauer R."/>
            <person name="Muehlbauer G."/>
            <person name="Muensterkoetter M."/>
            <person name="Nelson D."/>
            <person name="O'Donnell K."/>
            <person name="Ouellet T."/>
            <person name="Qi W."/>
            <person name="Quesneville H."/>
            <person name="Roncero M.I.G."/>
            <person name="Seong K.-Y."/>
            <person name="Tetko I.V."/>
            <person name="Urban M."/>
            <person name="Waalwijk C."/>
            <person name="Ward T.J."/>
            <person name="Yao J."/>
            <person name="Birren B.W."/>
            <person name="Kistler H.C."/>
        </authorList>
    </citation>
    <scope>NUCLEOTIDE SEQUENCE [LARGE SCALE GENOMIC DNA]</scope>
    <source>
        <strain evidence="3">ATCC MYA-4620 / CBS 123657 / FGSC 9075 / NRRL 31084 / PH-1</strain>
        <strain evidence="2">PH-1 / ATCC MYA-4620 / FGSC 9075 / NRRL 31084</strain>
    </source>
</reference>
<dbReference type="Proteomes" id="UP000070720">
    <property type="component" value="Chromosome 4"/>
</dbReference>
<accession>A0A0E0SA69</accession>
<evidence type="ECO:0000313" key="3">
    <source>
        <dbReference type="Proteomes" id="UP000070720"/>
    </source>
</evidence>
<dbReference type="InParanoid" id="A0A098DPQ3"/>
<evidence type="ECO:0000313" key="2">
    <source>
        <dbReference type="EnsemblFungi" id="CEF83332"/>
    </source>
</evidence>
<organism evidence="1 3">
    <name type="scientific">Gibberella zeae (strain ATCC MYA-4620 / CBS 123657 / FGSC 9075 / NRRL 31084 / PH-1)</name>
    <name type="common">Wheat head blight fungus</name>
    <name type="synonym">Fusarium graminearum</name>
    <dbReference type="NCBI Taxonomy" id="229533"/>
    <lineage>
        <taxon>Eukaryota</taxon>
        <taxon>Fungi</taxon>
        <taxon>Dikarya</taxon>
        <taxon>Ascomycota</taxon>
        <taxon>Pezizomycotina</taxon>
        <taxon>Sordariomycetes</taxon>
        <taxon>Hypocreomycetidae</taxon>
        <taxon>Hypocreales</taxon>
        <taxon>Nectriaceae</taxon>
        <taxon>Fusarium</taxon>
    </lineage>
</organism>
<dbReference type="AlphaFoldDB" id="A0A098DPQ3"/>
<reference evidence="2 3" key="2">
    <citation type="journal article" date="2010" name="Nature">
        <title>Comparative genomics reveals mobile pathogenicity chromosomes in Fusarium.</title>
        <authorList>
            <person name="Ma L.J."/>
            <person name="van der Does H.C."/>
            <person name="Borkovich K.A."/>
            <person name="Coleman J.J."/>
            <person name="Daboussi M.J."/>
            <person name="Di Pietro A."/>
            <person name="Dufresne M."/>
            <person name="Freitag M."/>
            <person name="Grabherr M."/>
            <person name="Henrissat B."/>
            <person name="Houterman P.M."/>
            <person name="Kang S."/>
            <person name="Shim W.B."/>
            <person name="Woloshuk C."/>
            <person name="Xie X."/>
            <person name="Xu J.R."/>
            <person name="Antoniw J."/>
            <person name="Baker S.E."/>
            <person name="Bluhm B.H."/>
            <person name="Breakspear A."/>
            <person name="Brown D.W."/>
            <person name="Butchko R.A."/>
            <person name="Chapman S."/>
            <person name="Coulson R."/>
            <person name="Coutinho P.M."/>
            <person name="Danchin E.G."/>
            <person name="Diener A."/>
            <person name="Gale L.R."/>
            <person name="Gardiner D.M."/>
            <person name="Goff S."/>
            <person name="Hammond-Kosack K.E."/>
            <person name="Hilburn K."/>
            <person name="Hua-Van A."/>
            <person name="Jonkers W."/>
            <person name="Kazan K."/>
            <person name="Kodira C.D."/>
            <person name="Koehrsen M."/>
            <person name="Kumar L."/>
            <person name="Lee Y.H."/>
            <person name="Li L."/>
            <person name="Manners J.M."/>
            <person name="Miranda-Saavedra D."/>
            <person name="Mukherjee M."/>
            <person name="Park G."/>
            <person name="Park J."/>
            <person name="Park S.Y."/>
            <person name="Proctor R.H."/>
            <person name="Regev A."/>
            <person name="Ruiz-Roldan M.C."/>
            <person name="Sain D."/>
            <person name="Sakthikumar S."/>
            <person name="Sykes S."/>
            <person name="Schwartz D.C."/>
            <person name="Turgeon B.G."/>
            <person name="Wapinski I."/>
            <person name="Yoder O."/>
            <person name="Young S."/>
            <person name="Zeng Q."/>
            <person name="Zhou S."/>
            <person name="Galagan J."/>
            <person name="Cuomo C.A."/>
            <person name="Kistler H.C."/>
            <person name="Rep M."/>
        </authorList>
    </citation>
    <scope>GENOME REANNOTATION</scope>
    <source>
        <strain evidence="3">ATCC MYA-4620 / CBS 123657 / FGSC 9075 / NRRL 31084 / PH-1</strain>
        <strain evidence="2">PH-1 / ATCC MYA-4620 / FGSC 9075 / NRRL 31084</strain>
    </source>
</reference>
<keyword evidence="3" id="KW-1185">Reference proteome</keyword>
<protein>
    <submittedName>
        <fullName evidence="1">Chromosome 4, complete genome</fullName>
    </submittedName>
</protein>